<dbReference type="InterPro" id="IPR001810">
    <property type="entry name" value="F-box_dom"/>
</dbReference>
<dbReference type="CDD" id="cd09917">
    <property type="entry name" value="F-box_SF"/>
    <property type="match status" value="1"/>
</dbReference>
<name>A0A1D2N461_ORCCI</name>
<dbReference type="Proteomes" id="UP000094527">
    <property type="component" value="Unassembled WGS sequence"/>
</dbReference>
<dbReference type="Pfam" id="PF00646">
    <property type="entry name" value="F-box"/>
    <property type="match status" value="1"/>
</dbReference>
<reference evidence="3 4" key="1">
    <citation type="journal article" date="2016" name="Genome Biol. Evol.">
        <title>Gene Family Evolution Reflects Adaptation to Soil Environmental Stressors in the Genome of the Collembolan Orchesella cincta.</title>
        <authorList>
            <person name="Faddeeva-Vakhrusheva A."/>
            <person name="Derks M.F."/>
            <person name="Anvar S.Y."/>
            <person name="Agamennone V."/>
            <person name="Suring W."/>
            <person name="Smit S."/>
            <person name="van Straalen N.M."/>
            <person name="Roelofs D."/>
        </authorList>
    </citation>
    <scope>NUCLEOTIDE SEQUENCE [LARGE SCALE GENOMIC DNA]</scope>
    <source>
        <tissue evidence="3">Mixed pool</tissue>
    </source>
</reference>
<feature type="domain" description="F-box" evidence="2">
    <location>
        <begin position="55"/>
        <end position="83"/>
    </location>
</feature>
<organism evidence="3 4">
    <name type="scientific">Orchesella cincta</name>
    <name type="common">Springtail</name>
    <name type="synonym">Podura cincta</name>
    <dbReference type="NCBI Taxonomy" id="48709"/>
    <lineage>
        <taxon>Eukaryota</taxon>
        <taxon>Metazoa</taxon>
        <taxon>Ecdysozoa</taxon>
        <taxon>Arthropoda</taxon>
        <taxon>Hexapoda</taxon>
        <taxon>Collembola</taxon>
        <taxon>Entomobryomorpha</taxon>
        <taxon>Entomobryoidea</taxon>
        <taxon>Orchesellidae</taxon>
        <taxon>Orchesellinae</taxon>
        <taxon>Orchesella</taxon>
    </lineage>
</organism>
<keyword evidence="4" id="KW-1185">Reference proteome</keyword>
<evidence type="ECO:0000259" key="2">
    <source>
        <dbReference type="Pfam" id="PF00646"/>
    </source>
</evidence>
<proteinExistence type="predicted"/>
<evidence type="ECO:0000256" key="1">
    <source>
        <dbReference type="SAM" id="MobiDB-lite"/>
    </source>
</evidence>
<gene>
    <name evidence="3" type="ORF">Ocin01_06968</name>
</gene>
<evidence type="ECO:0000313" key="3">
    <source>
        <dbReference type="EMBL" id="ODM99715.1"/>
    </source>
</evidence>
<feature type="region of interest" description="Disordered" evidence="1">
    <location>
        <begin position="931"/>
        <end position="998"/>
    </location>
</feature>
<comment type="caution">
    <text evidence="3">The sequence shown here is derived from an EMBL/GenBank/DDBJ whole genome shotgun (WGS) entry which is preliminary data.</text>
</comment>
<feature type="compositionally biased region" description="Polar residues" evidence="1">
    <location>
        <begin position="931"/>
        <end position="984"/>
    </location>
</feature>
<accession>A0A1D2N461</accession>
<sequence>MMSLTLCVFQRPNSIPLGITGIQPSSKKMLSSVPILNCSVRNDSSVNPGTLHPLLVEEVLSEVFKHFSFAELKKFRLVCRNWEKEARHFLVTETKNWELAPIVLAKEKDVTKFLSLVGSQFSFFNFSTIYLVNFIYDPKKTPKTSKCLRIFYAHGQHIRSLHLMNFVIKGNITHFIGFFLNLQRLCPNLEKLILTSPIFKESGSNKSLSSDQQSLSNIFTEPISFYAFQQLTSLTVIQASDSKRDGFGSIRFENYLRQLFNITPSLEEFICYDRTGECVRTPFYSLIDGVQNGNLNKLNLIHLDTNRGDLHEMKQFEALEKLKLRSLQIGIDVYGMNQELSQQGLHKLLLAQQFSLTNLQLCFNVCDISQWQFNSPELPLIQELNIPYRIFSFTLLKSMKNLKKLVLRGNPKSSCWIEETDNYTIPENDIITGLNSSLSNSLETWINEFGSWSYKKPLHLRCEFIMDEASMVFFAKKFVKVHALEFGYLSEDVLLKVYEYYPELRHLSITCPPALYVSSRAYLGESKTVALNESRLSGFKLDVDTRNRVAKKIRESSNPSILRLKHLKRLELIRFGTLTSVNRIHHSIECSSGFMFGISALQTVTELKLHPFVHKRAVMSLRLMPSLKVIYAVPLIIGSRETGGRSDYPTTAYWYQVLLRKRPELKIYVTTAPTSREREMGIIGTATRLLLATDVYRGNATSSGLYVYLDEYYMYQDGCEVPKPEHLESSLNFPLIDWLSGLTLASCEHKLQLAIDNLLYIMIAMRVLLCCMLSIALQSVSAQQTYQKKGNNYHAAVTIQRDTQNPYANAPRQPFQNQQNVKPWRQGDRLTKQELIQNIAKALLTRKKTPSERKEEERKRNEMNMQEYLMIKAGLAGKAHEQTPHNEAINQPPPAPQAQVAVPGQNPNTYNAAPSQQFGQAATNIERQNIRNYQNPGGNNRFASQTGDTFQGNRPGSMNNMPRHSQGQRQFNGGASQRGSQQFQPRARVYMPRRQYMS</sequence>
<dbReference type="EMBL" id="LJIJ01000260">
    <property type="protein sequence ID" value="ODM99715.1"/>
    <property type="molecule type" value="Genomic_DNA"/>
</dbReference>
<evidence type="ECO:0000313" key="4">
    <source>
        <dbReference type="Proteomes" id="UP000094527"/>
    </source>
</evidence>
<dbReference type="SUPFAM" id="SSF52047">
    <property type="entry name" value="RNI-like"/>
    <property type="match status" value="1"/>
</dbReference>
<dbReference type="AlphaFoldDB" id="A0A1D2N461"/>
<protein>
    <recommendedName>
        <fullName evidence="2">F-box domain-containing protein</fullName>
    </recommendedName>
</protein>
<feature type="region of interest" description="Disordered" evidence="1">
    <location>
        <begin position="881"/>
        <end position="900"/>
    </location>
</feature>